<evidence type="ECO:0000256" key="1">
    <source>
        <dbReference type="SAM" id="Phobius"/>
    </source>
</evidence>
<name>A0A7X3G9N3_9STRE</name>
<feature type="transmembrane region" description="Helical" evidence="1">
    <location>
        <begin position="55"/>
        <end position="70"/>
    </location>
</feature>
<keyword evidence="1" id="KW-0812">Transmembrane</keyword>
<gene>
    <name evidence="2" type="ORF">E5983_08630</name>
</gene>
<accession>A0A7X3G9N3</accession>
<dbReference type="RefSeq" id="WP_160333432.1">
    <property type="nucleotide sequence ID" value="NZ_WSRS01000112.1"/>
</dbReference>
<dbReference type="Proteomes" id="UP000461595">
    <property type="component" value="Unassembled WGS sequence"/>
</dbReference>
<evidence type="ECO:0000313" key="3">
    <source>
        <dbReference type="Proteomes" id="UP000461595"/>
    </source>
</evidence>
<dbReference type="EMBL" id="WSRS01000112">
    <property type="protein sequence ID" value="MVX59688.1"/>
    <property type="molecule type" value="Genomic_DNA"/>
</dbReference>
<reference evidence="2 3" key="1">
    <citation type="submission" date="2019-12" db="EMBL/GenBank/DDBJ databases">
        <title>Microbes associate with the intestines of laboratory mice.</title>
        <authorList>
            <person name="Navarre W."/>
            <person name="Wong E."/>
        </authorList>
    </citation>
    <scope>NUCLEOTIDE SEQUENCE [LARGE SCALE GENOMIC DNA]</scope>
    <source>
        <strain evidence="2 3">NM51_B2-22</strain>
    </source>
</reference>
<comment type="caution">
    <text evidence="2">The sequence shown here is derived from an EMBL/GenBank/DDBJ whole genome shotgun (WGS) entry which is preliminary data.</text>
</comment>
<evidence type="ECO:0000313" key="2">
    <source>
        <dbReference type="EMBL" id="MVX59688.1"/>
    </source>
</evidence>
<proteinExistence type="predicted"/>
<feature type="transmembrane region" description="Helical" evidence="1">
    <location>
        <begin position="31"/>
        <end position="48"/>
    </location>
</feature>
<protein>
    <submittedName>
        <fullName evidence="2">Uncharacterized protein</fullName>
    </submittedName>
</protein>
<keyword evidence="1" id="KW-1133">Transmembrane helix</keyword>
<keyword evidence="1" id="KW-0472">Membrane</keyword>
<sequence length="71" mass="7937">MRHLKILACSLVLYGILGSLLQTLNLFSFHFSLFGVLAYALGSLLYSFYTQEEKDYLLVLAAIGLMLGFTL</sequence>
<organism evidence="2 3">
    <name type="scientific">Streptococcus danieliae</name>
    <dbReference type="NCBI Taxonomy" id="747656"/>
    <lineage>
        <taxon>Bacteria</taxon>
        <taxon>Bacillati</taxon>
        <taxon>Bacillota</taxon>
        <taxon>Bacilli</taxon>
        <taxon>Lactobacillales</taxon>
        <taxon>Streptococcaceae</taxon>
        <taxon>Streptococcus</taxon>
    </lineage>
</organism>
<dbReference type="AlphaFoldDB" id="A0A7X3G9N3"/>